<proteinExistence type="evidence at transcript level"/>
<reference evidence="2" key="1">
    <citation type="submission" date="2009-08" db="EMBL/GenBank/DDBJ databases">
        <authorList>
            <person name="Cheung F."/>
            <person name="Xiao Y."/>
            <person name="Chan A."/>
            <person name="Moskal W."/>
            <person name="Town C.D."/>
        </authorList>
    </citation>
    <scope>NUCLEOTIDE SEQUENCE</scope>
</reference>
<evidence type="ECO:0000313" key="2">
    <source>
        <dbReference type="EMBL" id="ACU18950.1"/>
    </source>
</evidence>
<feature type="compositionally biased region" description="Polar residues" evidence="1">
    <location>
        <begin position="32"/>
        <end position="44"/>
    </location>
</feature>
<dbReference type="EMBL" id="BT094640">
    <property type="protein sequence ID" value="ACU18950.1"/>
    <property type="molecule type" value="mRNA"/>
</dbReference>
<protein>
    <submittedName>
        <fullName evidence="2">Uncharacterized protein</fullName>
    </submittedName>
</protein>
<sequence>MQQQKNHFSKHTLVHSHVVPFSQHFCHQDQWPPSNQLLPHSNSEPAFVQSGAEGRDLSEFNRGGNEIGTKIEVPASGSAFGTQSHRRNP</sequence>
<dbReference type="AlphaFoldDB" id="C6TAU8"/>
<organism evidence="2">
    <name type="scientific">Glycine max</name>
    <name type="common">Soybean</name>
    <name type="synonym">Glycine hispida</name>
    <dbReference type="NCBI Taxonomy" id="3847"/>
    <lineage>
        <taxon>Eukaryota</taxon>
        <taxon>Viridiplantae</taxon>
        <taxon>Streptophyta</taxon>
        <taxon>Embryophyta</taxon>
        <taxon>Tracheophyta</taxon>
        <taxon>Spermatophyta</taxon>
        <taxon>Magnoliopsida</taxon>
        <taxon>eudicotyledons</taxon>
        <taxon>Gunneridae</taxon>
        <taxon>Pentapetalae</taxon>
        <taxon>rosids</taxon>
        <taxon>fabids</taxon>
        <taxon>Fabales</taxon>
        <taxon>Fabaceae</taxon>
        <taxon>Papilionoideae</taxon>
        <taxon>50 kb inversion clade</taxon>
        <taxon>NPAAA clade</taxon>
        <taxon>indigoferoid/millettioid clade</taxon>
        <taxon>Phaseoleae</taxon>
        <taxon>Glycine</taxon>
        <taxon>Glycine subgen. Soja</taxon>
    </lineage>
</organism>
<feature type="region of interest" description="Disordered" evidence="1">
    <location>
        <begin position="32"/>
        <end position="89"/>
    </location>
</feature>
<name>C6TAU8_SOYBN</name>
<feature type="non-terminal residue" evidence="2">
    <location>
        <position position="89"/>
    </location>
</feature>
<evidence type="ECO:0000256" key="1">
    <source>
        <dbReference type="SAM" id="MobiDB-lite"/>
    </source>
</evidence>
<accession>C6TAU8</accession>